<name>A0A8T0H3F0_CERPU</name>
<gene>
    <name evidence="3" type="ORF">KC19_8G046000</name>
</gene>
<dbReference type="Gene3D" id="1.25.40.1040">
    <property type="match status" value="1"/>
</dbReference>
<reference evidence="3" key="1">
    <citation type="submission" date="2020-06" db="EMBL/GenBank/DDBJ databases">
        <title>WGS assembly of Ceratodon purpureus strain R40.</title>
        <authorList>
            <person name="Carey S.B."/>
            <person name="Jenkins J."/>
            <person name="Shu S."/>
            <person name="Lovell J.T."/>
            <person name="Sreedasyam A."/>
            <person name="Maumus F."/>
            <person name="Tiley G.P."/>
            <person name="Fernandez-Pozo N."/>
            <person name="Barry K."/>
            <person name="Chen C."/>
            <person name="Wang M."/>
            <person name="Lipzen A."/>
            <person name="Daum C."/>
            <person name="Saski C.A."/>
            <person name="Payton A.C."/>
            <person name="Mcbreen J.C."/>
            <person name="Conrad R.E."/>
            <person name="Kollar L.M."/>
            <person name="Olsson S."/>
            <person name="Huttunen S."/>
            <person name="Landis J.B."/>
            <person name="Wickett N.J."/>
            <person name="Johnson M.G."/>
            <person name="Rensing S.A."/>
            <person name="Grimwood J."/>
            <person name="Schmutz J."/>
            <person name="Mcdaniel S.F."/>
        </authorList>
    </citation>
    <scope>NUCLEOTIDE SEQUENCE</scope>
    <source>
        <strain evidence="3">R40</strain>
    </source>
</reference>
<dbReference type="Pfam" id="PF09797">
    <property type="entry name" value="NatB_MDM20"/>
    <property type="match status" value="1"/>
</dbReference>
<comment type="caution">
    <text evidence="3">The sequence shown here is derived from an EMBL/GenBank/DDBJ whole genome shotgun (WGS) entry which is preliminary data.</text>
</comment>
<dbReference type="InterPro" id="IPR011990">
    <property type="entry name" value="TPR-like_helical_dom_sf"/>
</dbReference>
<protein>
    <recommendedName>
        <fullName evidence="5">Phagocyte signaling-impaired protein</fullName>
    </recommendedName>
</protein>
<evidence type="ECO:0000313" key="3">
    <source>
        <dbReference type="EMBL" id="KAG0563622.1"/>
    </source>
</evidence>
<comment type="similarity">
    <text evidence="1">Belongs to the MDM20/NAA25 family.</text>
</comment>
<evidence type="ECO:0008006" key="5">
    <source>
        <dbReference type="Google" id="ProtNLM"/>
    </source>
</evidence>
<proteinExistence type="inferred from homology"/>
<sequence length="975" mass="109642">MATRGGIPERKLKPLWDAIDHRQFKPALKLASQLQQKHPDSPYLFALKALILEKLGKVDEASELALRAKSFNPLDDITLNTLQTVLQRLNMLEAATALFEYACSKIPKNTDYQTALFNCYARQYNHVKQQQVAIRLYKVAGEERFLLWAVCSILLQANNNIKLLPLAEAMLKKHFQAQGFQDREGVIVYIDILKRQQKYGDALKLLQGLSGDLLTIGIDRLRLQGELLVHLNQHKEAADVFQEILKISSDDWAAFQMFLDATLKPVLPVSNELESLSLTSSRKEEVESLLQRVHAFVLELQALKVPDVRRGPYLAEVEIEKRLLILTSHTGEADASSARLAQSIFKYYQRFGSMASFTSDVMDFILHLGKEQQLWLIQELHRYCQDLPAETTPVKALHFRLAAFQVEGRLGWLRAHASEAGLLDTAKEIGHLFLESVKLSSEVDSQEAMLGGEFLTLISDLLVELFLQTKHIGFILEAVFALELGLALHRYHPLHKFLLVNFYSFLAAPKLAWTWFKAADVKYILLDSMSHHILPGLVSSLDWDSLDSATRDIIKFHDDYKREAADLAILAYHHNTYSKVMEFVAFKEKLERSHQLVVARIESAILSLKRKASNLEELEVALQSLDGGRTPLEWASDSRLDTLSFNEDLETRPWWSPTPDECLLIGSSQSSDQIRHRHLGRTEEVQKKQVCLKRHLKLRCMLPRLLHLALTINSGSREADLAASAELKELVLQYSKSLGVCADDLGPWLSEKVDSSDYEVGIVEALTLSLFWSAALFPVQRYDSTCQENLFSDSLLIVNKLMASALQDAMSSTVTGPEVVVSGAVLEKVVKLSTESMAWFGLCLQSWTAGSQPGSKKKKHQQSAPGPSDSFPGALQKAINTFCSQLEVCSSWVTEYLGRFKDKNHNELLAEVDTESTSSPGHVLRTLSAGLGKENSKIKSWDTILKEVIDCQQSTMTGIRDSCNSRAQLLKSIKF</sequence>
<dbReference type="Proteomes" id="UP000822688">
    <property type="component" value="Chromosome 8"/>
</dbReference>
<evidence type="ECO:0000256" key="1">
    <source>
        <dbReference type="ARBA" id="ARBA00006298"/>
    </source>
</evidence>
<dbReference type="GO" id="GO:0031416">
    <property type="term" value="C:NatB complex"/>
    <property type="evidence" value="ECO:0007669"/>
    <property type="project" value="TreeGrafter"/>
</dbReference>
<dbReference type="PANTHER" id="PTHR22767">
    <property type="entry name" value="N-TERMINAL ACETYLTRANSFERASE-RELATED"/>
    <property type="match status" value="1"/>
</dbReference>
<accession>A0A8T0H3F0</accession>
<dbReference type="SMART" id="SM00028">
    <property type="entry name" value="TPR"/>
    <property type="match status" value="2"/>
</dbReference>
<dbReference type="InterPro" id="IPR019183">
    <property type="entry name" value="NAA25_NatB_aux_su"/>
</dbReference>
<dbReference type="InterPro" id="IPR019734">
    <property type="entry name" value="TPR_rpt"/>
</dbReference>
<dbReference type="PANTHER" id="PTHR22767:SF3">
    <property type="entry name" value="N-ALPHA-ACETYLTRANSFERASE 25, NATB AUXILIARY SUBUNIT"/>
    <property type="match status" value="1"/>
</dbReference>
<dbReference type="SUPFAM" id="SSF48452">
    <property type="entry name" value="TPR-like"/>
    <property type="match status" value="1"/>
</dbReference>
<dbReference type="AlphaFoldDB" id="A0A8T0H3F0"/>
<keyword evidence="4" id="KW-1185">Reference proteome</keyword>
<organism evidence="3 4">
    <name type="scientific">Ceratodon purpureus</name>
    <name type="common">Fire moss</name>
    <name type="synonym">Dicranum purpureum</name>
    <dbReference type="NCBI Taxonomy" id="3225"/>
    <lineage>
        <taxon>Eukaryota</taxon>
        <taxon>Viridiplantae</taxon>
        <taxon>Streptophyta</taxon>
        <taxon>Embryophyta</taxon>
        <taxon>Bryophyta</taxon>
        <taxon>Bryophytina</taxon>
        <taxon>Bryopsida</taxon>
        <taxon>Dicranidae</taxon>
        <taxon>Pseudoditrichales</taxon>
        <taxon>Ditrichaceae</taxon>
        <taxon>Ceratodon</taxon>
    </lineage>
</organism>
<dbReference type="EMBL" id="CM026429">
    <property type="protein sequence ID" value="KAG0563622.1"/>
    <property type="molecule type" value="Genomic_DNA"/>
</dbReference>
<evidence type="ECO:0000256" key="2">
    <source>
        <dbReference type="SAM" id="MobiDB-lite"/>
    </source>
</evidence>
<evidence type="ECO:0000313" key="4">
    <source>
        <dbReference type="Proteomes" id="UP000822688"/>
    </source>
</evidence>
<feature type="region of interest" description="Disordered" evidence="2">
    <location>
        <begin position="850"/>
        <end position="870"/>
    </location>
</feature>